<dbReference type="CDD" id="cd06974">
    <property type="entry name" value="TerD_like"/>
    <property type="match status" value="1"/>
</dbReference>
<proteinExistence type="inferred from homology"/>
<dbReference type="InterPro" id="IPR019303">
    <property type="entry name" value="vWA_TerF_C"/>
</dbReference>
<dbReference type="Proteomes" id="UP000004217">
    <property type="component" value="Unassembled WGS sequence"/>
</dbReference>
<dbReference type="PROSITE" id="PS50234">
    <property type="entry name" value="VWFA"/>
    <property type="match status" value="1"/>
</dbReference>
<keyword evidence="4" id="KW-1185">Reference proteome</keyword>
<dbReference type="EMBL" id="AGBF01000042">
    <property type="protein sequence ID" value="EGX58910.1"/>
    <property type="molecule type" value="Genomic_DNA"/>
</dbReference>
<dbReference type="Gene3D" id="3.40.50.410">
    <property type="entry name" value="von Willebrand factor, type A domain"/>
    <property type="match status" value="1"/>
</dbReference>
<name>G2GC62_9ACTN</name>
<dbReference type="PANTHER" id="PTHR32097">
    <property type="entry name" value="CAMP-BINDING PROTEIN 1-RELATED"/>
    <property type="match status" value="1"/>
</dbReference>
<dbReference type="Pfam" id="PF02342">
    <property type="entry name" value="TerD"/>
    <property type="match status" value="1"/>
</dbReference>
<reference evidence="3 4" key="1">
    <citation type="submission" date="2011-08" db="EMBL/GenBank/DDBJ databases">
        <authorList>
            <person name="Lin Y."/>
            <person name="Hao X."/>
            <person name="Johnstone L."/>
            <person name="Miller S.J."/>
            <person name="Wei G."/>
            <person name="Rensing C."/>
        </authorList>
    </citation>
    <scope>NUCLEOTIDE SEQUENCE [LARGE SCALE GENOMIC DNA]</scope>
    <source>
        <strain evidence="3 4">K42</strain>
    </source>
</reference>
<dbReference type="AlphaFoldDB" id="G2GC62"/>
<comment type="similarity">
    <text evidence="1">Belongs to the CAPAB/TerDEXZ family.</text>
</comment>
<dbReference type="CDD" id="cd00198">
    <property type="entry name" value="vWFA"/>
    <property type="match status" value="1"/>
</dbReference>
<dbReference type="SMART" id="SM00327">
    <property type="entry name" value="VWA"/>
    <property type="match status" value="1"/>
</dbReference>
<dbReference type="InterPro" id="IPR002035">
    <property type="entry name" value="VWF_A"/>
</dbReference>
<dbReference type="RefSeq" id="WP_007495916.1">
    <property type="nucleotide sequence ID" value="NZ_AGBF01000042.1"/>
</dbReference>
<dbReference type="InterPro" id="IPR003325">
    <property type="entry name" value="TerD"/>
</dbReference>
<evidence type="ECO:0000259" key="2">
    <source>
        <dbReference type="PROSITE" id="PS50234"/>
    </source>
</evidence>
<feature type="domain" description="VWFA" evidence="2">
    <location>
        <begin position="220"/>
        <end position="401"/>
    </location>
</feature>
<dbReference type="SUPFAM" id="SSF53300">
    <property type="entry name" value="vWA-like"/>
    <property type="match status" value="1"/>
</dbReference>
<comment type="caution">
    <text evidence="3">The sequence shown here is derived from an EMBL/GenBank/DDBJ whole genome shotgun (WGS) entry which is preliminary data.</text>
</comment>
<dbReference type="Pfam" id="PF10138">
    <property type="entry name" value="vWA-TerF-like"/>
    <property type="match status" value="1"/>
</dbReference>
<accession>G2GC62</accession>
<gene>
    <name evidence="3" type="ORF">SZN_15433</name>
</gene>
<protein>
    <recommendedName>
        <fullName evidence="2">VWFA domain-containing protein</fullName>
    </recommendedName>
</protein>
<evidence type="ECO:0000256" key="1">
    <source>
        <dbReference type="ARBA" id="ARBA00008775"/>
    </source>
</evidence>
<sequence length="415" mass="44520">MTNTLAKGGNAPLLAGNCRVTLTARQTDIDVCAVLLSQDGKVRSDDDLVFYNHSAQDGVVLGGQSVSADLSVVPGAVDRIVIVASIDPQASAAYFNADNTPQAVIDSGGARLTFMPPPFVHRETAAVLVEFYRRAGGWKVRAVGQGWDTGLAGLATDFGVVVDDDGSAPDAATASSGPAGAPVPAISLDKVQRSAPGLVDLYKAAHVSLAKNRVVGQRAAVYLVLDHSGSMGGFYDDGTVQHLAEQALGLSANLDDDGTVPLVFFSHEVDLITDISLGNYQGRVERLHRALDWGGTCYAPAMQAVIDHFRASRSSDPAFVIFQTDGDPFDRRETRELLRRASSLPIFWQFVGFGLSRDLRFLRSLDTLGNRTIDNAGYFGAGQHPRRRSDADLYDRLMKEFPDWLVTARAAGVIR</sequence>
<evidence type="ECO:0000313" key="4">
    <source>
        <dbReference type="Proteomes" id="UP000004217"/>
    </source>
</evidence>
<dbReference type="PANTHER" id="PTHR32097:SF4">
    <property type="entry name" value="GENERAL STRESS PROTEIN 16U"/>
    <property type="match status" value="1"/>
</dbReference>
<dbReference type="OrthoDB" id="5756874at2"/>
<dbReference type="InterPro" id="IPR036465">
    <property type="entry name" value="vWFA_dom_sf"/>
</dbReference>
<evidence type="ECO:0000313" key="3">
    <source>
        <dbReference type="EMBL" id="EGX58910.1"/>
    </source>
</evidence>
<dbReference type="Gene3D" id="2.60.60.30">
    <property type="entry name" value="sav2460 like domains"/>
    <property type="match status" value="1"/>
</dbReference>
<dbReference type="InterPro" id="IPR051324">
    <property type="entry name" value="Stress/Tellurium_Resist"/>
</dbReference>
<organism evidence="3 4">
    <name type="scientific">Streptomyces zinciresistens K42</name>
    <dbReference type="NCBI Taxonomy" id="700597"/>
    <lineage>
        <taxon>Bacteria</taxon>
        <taxon>Bacillati</taxon>
        <taxon>Actinomycetota</taxon>
        <taxon>Actinomycetes</taxon>
        <taxon>Kitasatosporales</taxon>
        <taxon>Streptomycetaceae</taxon>
        <taxon>Streptomyces</taxon>
    </lineage>
</organism>